<dbReference type="InterPro" id="IPR028098">
    <property type="entry name" value="Glyco_trans_4-like_N"/>
</dbReference>
<dbReference type="Pfam" id="PF13439">
    <property type="entry name" value="Glyco_transf_4"/>
    <property type="match status" value="1"/>
</dbReference>
<proteinExistence type="predicted"/>
<dbReference type="CDD" id="cd03811">
    <property type="entry name" value="GT4_GT28_WabH-like"/>
    <property type="match status" value="1"/>
</dbReference>
<dbReference type="Gene3D" id="3.40.50.2000">
    <property type="entry name" value="Glycogen Phosphorylase B"/>
    <property type="match status" value="2"/>
</dbReference>
<dbReference type="PANTHER" id="PTHR12526:SF629">
    <property type="entry name" value="TEICHURONIC ACID BIOSYNTHESIS GLYCOSYLTRANSFERASE TUAH-RELATED"/>
    <property type="match status" value="1"/>
</dbReference>
<accession>A0ABQ3H904</accession>
<dbReference type="GO" id="GO:0016740">
    <property type="term" value="F:transferase activity"/>
    <property type="evidence" value="ECO:0007669"/>
    <property type="project" value="UniProtKB-KW"/>
</dbReference>
<keyword evidence="6" id="KW-1185">Reference proteome</keyword>
<gene>
    <name evidence="5" type="ORF">GCM10011419_02370</name>
</gene>
<dbReference type="Pfam" id="PF00534">
    <property type="entry name" value="Glycos_transf_1"/>
    <property type="match status" value="1"/>
</dbReference>
<keyword evidence="1" id="KW-0328">Glycosyltransferase</keyword>
<name>A0ABQ3H904_9NEIS</name>
<evidence type="ECO:0000259" key="4">
    <source>
        <dbReference type="Pfam" id="PF13439"/>
    </source>
</evidence>
<dbReference type="PANTHER" id="PTHR12526">
    <property type="entry name" value="GLYCOSYLTRANSFERASE"/>
    <property type="match status" value="1"/>
</dbReference>
<feature type="domain" description="Glycosyltransferase subfamily 4-like N-terminal" evidence="4">
    <location>
        <begin position="101"/>
        <end position="206"/>
    </location>
</feature>
<dbReference type="SUPFAM" id="SSF53756">
    <property type="entry name" value="UDP-Glycosyltransferase/glycogen phosphorylase"/>
    <property type="match status" value="1"/>
</dbReference>
<organism evidence="5 6">
    <name type="scientific">Vogesella fluminis</name>
    <dbReference type="NCBI Taxonomy" id="1069161"/>
    <lineage>
        <taxon>Bacteria</taxon>
        <taxon>Pseudomonadati</taxon>
        <taxon>Pseudomonadota</taxon>
        <taxon>Betaproteobacteria</taxon>
        <taxon>Neisseriales</taxon>
        <taxon>Chromobacteriaceae</taxon>
        <taxon>Vogesella</taxon>
    </lineage>
</organism>
<evidence type="ECO:0000313" key="5">
    <source>
        <dbReference type="EMBL" id="GHD71117.1"/>
    </source>
</evidence>
<comment type="caution">
    <text evidence="5">The sequence shown here is derived from an EMBL/GenBank/DDBJ whole genome shotgun (WGS) entry which is preliminary data.</text>
</comment>
<dbReference type="EMBL" id="BMYP01000002">
    <property type="protein sequence ID" value="GHD71117.1"/>
    <property type="molecule type" value="Genomic_DNA"/>
</dbReference>
<keyword evidence="2 5" id="KW-0808">Transferase</keyword>
<feature type="domain" description="Glycosyl transferase family 1" evidence="3">
    <location>
        <begin position="215"/>
        <end position="376"/>
    </location>
</feature>
<sequence length="403" mass="44054">MTYPIHVLLLDTGKEWGGGTNSMLEWLRRRSPDKFHVTCVFYRNYARGGDALTIEAAVRAAGANFLLLPQRKQPLWAKLAKELLRGVLHFTPKLRAAAIQRIESIWRIRPAAQALTGLLKECKPDILYMNNSPVSNYEGYLAAREIGMPVVQHCRTLPKLDGKIVRLVNETASRVLAVSDSVVDALHQQGVIQDKINLLYNGIDLSQPLPTPVDISKKLGIPCGQTVIVCIAALLPRKGVADVIRGLSLLDFPAHLIILGDGPQRGELEALSVTLGLSARVHFLGFVPEPLPWIAASDLLVLASESEGLGRVLLEAMFVQKPVVASNVSGVRDVVVHKKTGLLFSYGQVDMLAESLTVLLGNPRLLQEYGQAGKQRVRRKFNIENYANGVSAVLSEVAAAHKP</sequence>
<dbReference type="InterPro" id="IPR001296">
    <property type="entry name" value="Glyco_trans_1"/>
</dbReference>
<reference evidence="6" key="1">
    <citation type="journal article" date="2019" name="Int. J. Syst. Evol. Microbiol.">
        <title>The Global Catalogue of Microorganisms (GCM) 10K type strain sequencing project: providing services to taxonomists for standard genome sequencing and annotation.</title>
        <authorList>
            <consortium name="The Broad Institute Genomics Platform"/>
            <consortium name="The Broad Institute Genome Sequencing Center for Infectious Disease"/>
            <person name="Wu L."/>
            <person name="Ma J."/>
        </authorList>
    </citation>
    <scope>NUCLEOTIDE SEQUENCE [LARGE SCALE GENOMIC DNA]</scope>
    <source>
        <strain evidence="6">KCTC 23713</strain>
    </source>
</reference>
<protein>
    <submittedName>
        <fullName evidence="5">Glycosyl transferase</fullName>
    </submittedName>
</protein>
<evidence type="ECO:0000313" key="6">
    <source>
        <dbReference type="Proteomes" id="UP000662678"/>
    </source>
</evidence>
<evidence type="ECO:0000259" key="3">
    <source>
        <dbReference type="Pfam" id="PF00534"/>
    </source>
</evidence>
<evidence type="ECO:0000256" key="1">
    <source>
        <dbReference type="ARBA" id="ARBA00022676"/>
    </source>
</evidence>
<dbReference type="RefSeq" id="WP_189351814.1">
    <property type="nucleotide sequence ID" value="NZ_BMYP01000002.1"/>
</dbReference>
<evidence type="ECO:0000256" key="2">
    <source>
        <dbReference type="ARBA" id="ARBA00022679"/>
    </source>
</evidence>
<dbReference type="Proteomes" id="UP000662678">
    <property type="component" value="Unassembled WGS sequence"/>
</dbReference>